<dbReference type="Proteomes" id="UP000077628">
    <property type="component" value="Unassembled WGS sequence"/>
</dbReference>
<dbReference type="OrthoDB" id="9784703at2"/>
<sequence>MRVCLRLSILLAGLSLAIPVCAENTDSRDLAEIHDKIQHVGGDVRELEAEKSRLLDQLQTLERQYGEAANALRTIRVEIKAHEQSLQEIRTKLADTQRDLRNQEKGLAGLIRAVYAMGGDSKGLQVVLNQRDPALSGRMRVYSDYIGKARLQKLHAIEEDSRILGQLEARNDTESQLLRVSLEKKQEEAETMRTLKVQREQLLASLEKEHAEKRHLLDRLIGDEKKLQALVASLQKTDDNAERVAPPAPEPPAPSPLKQPGKPPEQIRSVKEPEAGRQPFPELQGRLPWP</sequence>
<gene>
    <name evidence="4" type="ORF">A1355_05605</name>
</gene>
<keyword evidence="1" id="KW-0175">Coiled coil</keyword>
<evidence type="ECO:0000256" key="2">
    <source>
        <dbReference type="SAM" id="MobiDB-lite"/>
    </source>
</evidence>
<keyword evidence="5" id="KW-1185">Reference proteome</keyword>
<keyword evidence="3" id="KW-0732">Signal</keyword>
<dbReference type="Gene3D" id="6.10.250.3150">
    <property type="match status" value="1"/>
</dbReference>
<feature type="coiled-coil region" evidence="1">
    <location>
        <begin position="170"/>
        <end position="223"/>
    </location>
</feature>
<proteinExistence type="predicted"/>
<feature type="signal peptide" evidence="3">
    <location>
        <begin position="1"/>
        <end position="22"/>
    </location>
</feature>
<reference evidence="5" key="1">
    <citation type="submission" date="2016-03" db="EMBL/GenBank/DDBJ databases">
        <authorList>
            <person name="Heylen K."/>
            <person name="De Vos P."/>
            <person name="Vekeman B."/>
        </authorList>
    </citation>
    <scope>NUCLEOTIDE SEQUENCE [LARGE SCALE GENOMIC DNA]</scope>
    <source>
        <strain evidence="5">R-45383</strain>
    </source>
</reference>
<dbReference type="SUPFAM" id="SSF90257">
    <property type="entry name" value="Myosin rod fragments"/>
    <property type="match status" value="1"/>
</dbReference>
<evidence type="ECO:0000313" key="4">
    <source>
        <dbReference type="EMBL" id="OAI18749.1"/>
    </source>
</evidence>
<feature type="chain" id="PRO_5008069389" evidence="3">
    <location>
        <begin position="23"/>
        <end position="290"/>
    </location>
</feature>
<protein>
    <submittedName>
        <fullName evidence="4">Peptidase M23</fullName>
    </submittedName>
</protein>
<evidence type="ECO:0000313" key="5">
    <source>
        <dbReference type="Proteomes" id="UP000077628"/>
    </source>
</evidence>
<dbReference type="RefSeq" id="WP_064028510.1">
    <property type="nucleotide sequence ID" value="NZ_LUUK01000166.1"/>
</dbReference>
<dbReference type="AlphaFoldDB" id="A0A177NNG4"/>
<dbReference type="STRING" id="702114.A1355_05605"/>
<feature type="coiled-coil region" evidence="1">
    <location>
        <begin position="44"/>
        <end position="106"/>
    </location>
</feature>
<feature type="region of interest" description="Disordered" evidence="2">
    <location>
        <begin position="236"/>
        <end position="290"/>
    </location>
</feature>
<name>A0A177NNG4_9GAMM</name>
<comment type="caution">
    <text evidence="4">The sequence shown here is derived from an EMBL/GenBank/DDBJ whole genome shotgun (WGS) entry which is preliminary data.</text>
</comment>
<feature type="compositionally biased region" description="Pro residues" evidence="2">
    <location>
        <begin position="246"/>
        <end position="263"/>
    </location>
</feature>
<evidence type="ECO:0000256" key="3">
    <source>
        <dbReference type="SAM" id="SignalP"/>
    </source>
</evidence>
<organism evidence="4 5">
    <name type="scientific">Methylomonas koyamae</name>
    <dbReference type="NCBI Taxonomy" id="702114"/>
    <lineage>
        <taxon>Bacteria</taxon>
        <taxon>Pseudomonadati</taxon>
        <taxon>Pseudomonadota</taxon>
        <taxon>Gammaproteobacteria</taxon>
        <taxon>Methylococcales</taxon>
        <taxon>Methylococcaceae</taxon>
        <taxon>Methylomonas</taxon>
    </lineage>
</organism>
<accession>A0A177NNG4</accession>
<dbReference type="EMBL" id="LUUK01000166">
    <property type="protein sequence ID" value="OAI18749.1"/>
    <property type="molecule type" value="Genomic_DNA"/>
</dbReference>
<evidence type="ECO:0000256" key="1">
    <source>
        <dbReference type="SAM" id="Coils"/>
    </source>
</evidence>
<feature type="non-terminal residue" evidence="4">
    <location>
        <position position="290"/>
    </location>
</feature>